<dbReference type="Proteomes" id="UP000321172">
    <property type="component" value="Chromosome"/>
</dbReference>
<proteinExistence type="predicted"/>
<dbReference type="AlphaFoldDB" id="A0A5B8S6Z7"/>
<dbReference type="EMBL" id="CP042345">
    <property type="protein sequence ID" value="QEA16437.1"/>
    <property type="molecule type" value="Genomic_DNA"/>
</dbReference>
<gene>
    <name evidence="1" type="ORF">FRF71_10010</name>
</gene>
<evidence type="ECO:0000313" key="1">
    <source>
        <dbReference type="EMBL" id="QEA16437.1"/>
    </source>
</evidence>
<protein>
    <submittedName>
        <fullName evidence="1">Uncharacterized protein</fullName>
    </submittedName>
</protein>
<name>A0A5B8S6Z7_9SPHN</name>
<reference evidence="1 2" key="1">
    <citation type="journal article" date="2013" name="J. Microbiol. Biotechnol.">
        <title>Novosphingobium ginsenosidimutans sp. nov., with the ability to convert ginsenoside.</title>
        <authorList>
            <person name="Kim J.K."/>
            <person name="He D."/>
            <person name="Liu Q.M."/>
            <person name="Park H.Y."/>
            <person name="Jung M.S."/>
            <person name="Yoon M.H."/>
            <person name="Kim S.C."/>
            <person name="Im W.T."/>
        </authorList>
    </citation>
    <scope>NUCLEOTIDE SEQUENCE [LARGE SCALE GENOMIC DNA]</scope>
    <source>
        <strain evidence="1 2">FW-6</strain>
    </source>
</reference>
<dbReference type="KEGG" id="ngf:FRF71_10010"/>
<sequence length="116" mass="12774">MGLQGDACIGLGRAQILPHVERHPPHHFGKDRIKGSRLHSEHSPNLFRIARANALCSLNQGISAVHEIHCGVAENAFRDCVDCQPVPSARQNDSGRELLSILVTFNFSAFSLLCRH</sequence>
<accession>A0A5B8S6Z7</accession>
<organism evidence="1 2">
    <name type="scientific">Novosphingobium ginsenosidimutans</name>
    <dbReference type="NCBI Taxonomy" id="1176536"/>
    <lineage>
        <taxon>Bacteria</taxon>
        <taxon>Pseudomonadati</taxon>
        <taxon>Pseudomonadota</taxon>
        <taxon>Alphaproteobacteria</taxon>
        <taxon>Sphingomonadales</taxon>
        <taxon>Sphingomonadaceae</taxon>
        <taxon>Novosphingobium</taxon>
    </lineage>
</organism>
<keyword evidence="2" id="KW-1185">Reference proteome</keyword>
<evidence type="ECO:0000313" key="2">
    <source>
        <dbReference type="Proteomes" id="UP000321172"/>
    </source>
</evidence>